<dbReference type="PANTHER" id="PTHR34009:SF2">
    <property type="entry name" value="PROTEIN STAR"/>
    <property type="match status" value="1"/>
</dbReference>
<dbReference type="InterPro" id="IPR006342">
    <property type="entry name" value="FkbM_mtfrase"/>
</dbReference>
<evidence type="ECO:0000259" key="1">
    <source>
        <dbReference type="Pfam" id="PF05050"/>
    </source>
</evidence>
<dbReference type="GeneID" id="108680408"/>
<dbReference type="KEGG" id="hazt:108680408"/>
<dbReference type="OrthoDB" id="6357215at2759"/>
<dbReference type="RefSeq" id="XP_018024707.1">
    <property type="nucleotide sequence ID" value="XM_018169218.2"/>
</dbReference>
<proteinExistence type="predicted"/>
<dbReference type="AlphaFoldDB" id="A0A8B7PGK7"/>
<dbReference type="SUPFAM" id="SSF53335">
    <property type="entry name" value="S-adenosyl-L-methionine-dependent methyltransferases"/>
    <property type="match status" value="1"/>
</dbReference>
<dbReference type="GO" id="GO:0005794">
    <property type="term" value="C:Golgi apparatus"/>
    <property type="evidence" value="ECO:0007669"/>
    <property type="project" value="TreeGrafter"/>
</dbReference>
<dbReference type="OMA" id="RIMHAAS"/>
<dbReference type="GO" id="GO:0005886">
    <property type="term" value="C:plasma membrane"/>
    <property type="evidence" value="ECO:0007669"/>
    <property type="project" value="TreeGrafter"/>
</dbReference>
<dbReference type="Gene3D" id="3.40.50.150">
    <property type="entry name" value="Vaccinia Virus protein VP39"/>
    <property type="match status" value="1"/>
</dbReference>
<evidence type="ECO:0000313" key="3">
    <source>
        <dbReference type="RefSeq" id="XP_018024707.1"/>
    </source>
</evidence>
<dbReference type="Proteomes" id="UP000694843">
    <property type="component" value="Unplaced"/>
</dbReference>
<evidence type="ECO:0000313" key="2">
    <source>
        <dbReference type="Proteomes" id="UP000694843"/>
    </source>
</evidence>
<dbReference type="PANTHER" id="PTHR34009">
    <property type="entry name" value="PROTEIN STAR"/>
    <property type="match status" value="1"/>
</dbReference>
<dbReference type="GO" id="GO:0031902">
    <property type="term" value="C:late endosome membrane"/>
    <property type="evidence" value="ECO:0007669"/>
    <property type="project" value="TreeGrafter"/>
</dbReference>
<dbReference type="GO" id="GO:0005789">
    <property type="term" value="C:endoplasmic reticulum membrane"/>
    <property type="evidence" value="ECO:0007669"/>
    <property type="project" value="TreeGrafter"/>
</dbReference>
<name>A0A8B7PGK7_HYAAZ</name>
<protein>
    <submittedName>
        <fullName evidence="3">Protein Star</fullName>
    </submittedName>
</protein>
<sequence>MQEAPYGKRCPRPTLRVCLLCLGSIILVGILKTPLDSLWSIDCSPPLACDQISSDISDAMSGRKERLKQDDPRLIEKIRTQYLDPPSLQPYQLTVGDDPSQGQSSAIRKIMGEFRDGFFVECGALDGETRSNSLVFEKTLGWRGLLIEGDPKNYELVRKKNRKAWTVGACLSTKPYPHSVMFEQQFNLGKISSNDVDFTLNMTGVIAVQCLPLYSLLLALNVTTVHYFSLDVEGFELEVLKTIPWDKIDIQTLSVEYIHGSWSKLELKHYMKQRNYWSYNEVALPEGWGNDFIFVKNTYKKKIDYLKSSLRLE</sequence>
<dbReference type="Pfam" id="PF05050">
    <property type="entry name" value="Methyltransf_21"/>
    <property type="match status" value="1"/>
</dbReference>
<organism evidence="2 3">
    <name type="scientific">Hyalella azteca</name>
    <name type="common">Amphipod</name>
    <dbReference type="NCBI Taxonomy" id="294128"/>
    <lineage>
        <taxon>Eukaryota</taxon>
        <taxon>Metazoa</taxon>
        <taxon>Ecdysozoa</taxon>
        <taxon>Arthropoda</taxon>
        <taxon>Crustacea</taxon>
        <taxon>Multicrustacea</taxon>
        <taxon>Malacostraca</taxon>
        <taxon>Eumalacostraca</taxon>
        <taxon>Peracarida</taxon>
        <taxon>Amphipoda</taxon>
        <taxon>Senticaudata</taxon>
        <taxon>Talitrida</taxon>
        <taxon>Talitroidea</taxon>
        <taxon>Hyalellidae</taxon>
        <taxon>Hyalella</taxon>
    </lineage>
</organism>
<dbReference type="GO" id="GO:0016197">
    <property type="term" value="P:endosomal transport"/>
    <property type="evidence" value="ECO:0007669"/>
    <property type="project" value="TreeGrafter"/>
</dbReference>
<keyword evidence="2" id="KW-1185">Reference proteome</keyword>
<gene>
    <name evidence="3" type="primary">LOC108680408</name>
</gene>
<reference evidence="3" key="1">
    <citation type="submission" date="2025-08" db="UniProtKB">
        <authorList>
            <consortium name="RefSeq"/>
        </authorList>
    </citation>
    <scope>IDENTIFICATION</scope>
    <source>
        <tissue evidence="3">Whole organism</tissue>
    </source>
</reference>
<dbReference type="InterPro" id="IPR029063">
    <property type="entry name" value="SAM-dependent_MTases_sf"/>
</dbReference>
<feature type="domain" description="Methyltransferase FkbM" evidence="1">
    <location>
        <begin position="121"/>
        <end position="276"/>
    </location>
</feature>
<dbReference type="GO" id="GO:0006888">
    <property type="term" value="P:endoplasmic reticulum to Golgi vesicle-mediated transport"/>
    <property type="evidence" value="ECO:0007669"/>
    <property type="project" value="TreeGrafter"/>
</dbReference>
<dbReference type="InterPro" id="IPR053202">
    <property type="entry name" value="EGF_Rcpt_Signaling_Reg"/>
</dbReference>
<accession>A0A8B7PGK7</accession>